<dbReference type="RefSeq" id="WP_199025496.1">
    <property type="nucleotide sequence ID" value="NZ_JAELVR010000009.1"/>
</dbReference>
<feature type="binding site" evidence="7">
    <location>
        <position position="132"/>
    </location>
    <ligand>
        <name>Zn(2+)</name>
        <dbReference type="ChEBI" id="CHEBI:29105"/>
        <note>catalytic</note>
    </ligand>
</feature>
<evidence type="ECO:0000313" key="9">
    <source>
        <dbReference type="Proteomes" id="UP000619079"/>
    </source>
</evidence>
<comment type="subcellular location">
    <subcellularLocation>
        <location evidence="7">Cytoplasm</location>
    </subcellularLocation>
</comment>
<dbReference type="GO" id="GO:0005737">
    <property type="term" value="C:cytoplasm"/>
    <property type="evidence" value="ECO:0007669"/>
    <property type="project" value="UniProtKB-SubCell"/>
</dbReference>
<dbReference type="PROSITE" id="PS01306">
    <property type="entry name" value="UPF0054"/>
    <property type="match status" value="1"/>
</dbReference>
<comment type="function">
    <text evidence="7">Single strand-specific metallo-endoribonuclease involved in late-stage 70S ribosome quality control and in maturation of the 3' terminus of the 16S rRNA.</text>
</comment>
<keyword evidence="5 7" id="KW-0378">Hydrolase</keyword>
<accession>A0A8J7LT26</accession>
<dbReference type="Gene3D" id="3.40.390.30">
    <property type="entry name" value="Metalloproteases ('zincins'), catalytic domain"/>
    <property type="match status" value="1"/>
</dbReference>
<keyword evidence="9" id="KW-1185">Reference proteome</keyword>
<keyword evidence="4 7" id="KW-0255">Endonuclease</keyword>
<feature type="binding site" evidence="7">
    <location>
        <position position="138"/>
    </location>
    <ligand>
        <name>Zn(2+)</name>
        <dbReference type="ChEBI" id="CHEBI:29105"/>
        <note>catalytic</note>
    </ligand>
</feature>
<name>A0A8J7LT26_9RHOB</name>
<dbReference type="GO" id="GO:0008270">
    <property type="term" value="F:zinc ion binding"/>
    <property type="evidence" value="ECO:0007669"/>
    <property type="project" value="UniProtKB-UniRule"/>
</dbReference>
<keyword evidence="7" id="KW-0690">Ribosome biogenesis</keyword>
<evidence type="ECO:0000256" key="5">
    <source>
        <dbReference type="ARBA" id="ARBA00022801"/>
    </source>
</evidence>
<dbReference type="PANTHER" id="PTHR46986:SF1">
    <property type="entry name" value="ENDORIBONUCLEASE YBEY, CHLOROPLASTIC"/>
    <property type="match status" value="1"/>
</dbReference>
<evidence type="ECO:0000256" key="6">
    <source>
        <dbReference type="ARBA" id="ARBA00022833"/>
    </source>
</evidence>
<protein>
    <recommendedName>
        <fullName evidence="7">Endoribonuclease YbeY</fullName>
        <ecNumber evidence="7">3.1.-.-</ecNumber>
    </recommendedName>
</protein>
<dbReference type="InterPro" id="IPR020549">
    <property type="entry name" value="YbeY_CS"/>
</dbReference>
<keyword evidence="7" id="KW-0698">rRNA processing</keyword>
<dbReference type="InterPro" id="IPR002036">
    <property type="entry name" value="YbeY"/>
</dbReference>
<dbReference type="GO" id="GO:0004521">
    <property type="term" value="F:RNA endonuclease activity"/>
    <property type="evidence" value="ECO:0007669"/>
    <property type="project" value="UniProtKB-UniRule"/>
</dbReference>
<gene>
    <name evidence="7 8" type="primary">ybeY</name>
    <name evidence="8" type="ORF">JF290_13900</name>
</gene>
<dbReference type="Pfam" id="PF02130">
    <property type="entry name" value="YbeY"/>
    <property type="match status" value="1"/>
</dbReference>
<organism evidence="8 9">
    <name type="scientific">Sedimentitalea arenosa</name>
    <dbReference type="NCBI Taxonomy" id="2798803"/>
    <lineage>
        <taxon>Bacteria</taxon>
        <taxon>Pseudomonadati</taxon>
        <taxon>Pseudomonadota</taxon>
        <taxon>Alphaproteobacteria</taxon>
        <taxon>Rhodobacterales</taxon>
        <taxon>Paracoccaceae</taxon>
        <taxon>Sedimentitalea</taxon>
    </lineage>
</organism>
<dbReference type="GO" id="GO:0004222">
    <property type="term" value="F:metalloendopeptidase activity"/>
    <property type="evidence" value="ECO:0007669"/>
    <property type="project" value="InterPro"/>
</dbReference>
<comment type="cofactor">
    <cofactor evidence="7">
        <name>Zn(2+)</name>
        <dbReference type="ChEBI" id="CHEBI:29105"/>
    </cofactor>
    <text evidence="7">Binds 1 zinc ion.</text>
</comment>
<keyword evidence="2 7" id="KW-0540">Nuclease</keyword>
<sequence length="170" mass="18169">MQIDIIEDDPRWTALTLPGLAEAAAIATFARLGIDADGCTLSLLACDDARIAELNAEFRGKPQPTNVLSWPAADLAAADPGAVPAAPEPDFAGETELGDIAIAWETCAREAETAGKPMADHVTHLLVHGLLHLLGYDHVRDPDATLMERLEVEILGRLGLDDPYRDRTGP</sequence>
<evidence type="ECO:0000313" key="8">
    <source>
        <dbReference type="EMBL" id="MBJ6372624.1"/>
    </source>
</evidence>
<evidence type="ECO:0000256" key="2">
    <source>
        <dbReference type="ARBA" id="ARBA00022722"/>
    </source>
</evidence>
<proteinExistence type="inferred from homology"/>
<comment type="similarity">
    <text evidence="1 7">Belongs to the endoribonuclease YbeY family.</text>
</comment>
<dbReference type="InterPro" id="IPR023091">
    <property type="entry name" value="MetalPrtase_cat_dom_sf_prd"/>
</dbReference>
<dbReference type="NCBIfam" id="TIGR00043">
    <property type="entry name" value="rRNA maturation RNase YbeY"/>
    <property type="match status" value="1"/>
</dbReference>
<keyword evidence="7" id="KW-0963">Cytoplasm</keyword>
<keyword evidence="6 7" id="KW-0862">Zinc</keyword>
<dbReference type="Proteomes" id="UP000619079">
    <property type="component" value="Unassembled WGS sequence"/>
</dbReference>
<feature type="binding site" evidence="7">
    <location>
        <position position="128"/>
    </location>
    <ligand>
        <name>Zn(2+)</name>
        <dbReference type="ChEBI" id="CHEBI:29105"/>
        <note>catalytic</note>
    </ligand>
</feature>
<evidence type="ECO:0000256" key="3">
    <source>
        <dbReference type="ARBA" id="ARBA00022723"/>
    </source>
</evidence>
<dbReference type="EMBL" id="JAELVR010000009">
    <property type="protein sequence ID" value="MBJ6372624.1"/>
    <property type="molecule type" value="Genomic_DNA"/>
</dbReference>
<comment type="caution">
    <text evidence="8">The sequence shown here is derived from an EMBL/GenBank/DDBJ whole genome shotgun (WGS) entry which is preliminary data.</text>
</comment>
<dbReference type="PANTHER" id="PTHR46986">
    <property type="entry name" value="ENDORIBONUCLEASE YBEY, CHLOROPLASTIC"/>
    <property type="match status" value="1"/>
</dbReference>
<keyword evidence="3 7" id="KW-0479">Metal-binding</keyword>
<dbReference type="EC" id="3.1.-.-" evidence="7"/>
<reference evidence="8" key="1">
    <citation type="submission" date="2020-12" db="EMBL/GenBank/DDBJ databases">
        <title>Sedimentitalea sp. nov., isolated from sand in Incheon.</title>
        <authorList>
            <person name="Kim W."/>
        </authorList>
    </citation>
    <scope>NUCLEOTIDE SEQUENCE</scope>
    <source>
        <strain evidence="8">CAU 1593</strain>
    </source>
</reference>
<evidence type="ECO:0000256" key="7">
    <source>
        <dbReference type="HAMAP-Rule" id="MF_00009"/>
    </source>
</evidence>
<evidence type="ECO:0000256" key="1">
    <source>
        <dbReference type="ARBA" id="ARBA00010875"/>
    </source>
</evidence>
<evidence type="ECO:0000256" key="4">
    <source>
        <dbReference type="ARBA" id="ARBA00022759"/>
    </source>
</evidence>
<dbReference type="HAMAP" id="MF_00009">
    <property type="entry name" value="Endoribonucl_YbeY"/>
    <property type="match status" value="1"/>
</dbReference>
<dbReference type="SUPFAM" id="SSF55486">
    <property type="entry name" value="Metalloproteases ('zincins'), catalytic domain"/>
    <property type="match status" value="1"/>
</dbReference>
<dbReference type="AlphaFoldDB" id="A0A8J7LT26"/>
<dbReference type="GO" id="GO:0006364">
    <property type="term" value="P:rRNA processing"/>
    <property type="evidence" value="ECO:0007669"/>
    <property type="project" value="UniProtKB-UniRule"/>
</dbReference>